<dbReference type="GO" id="GO:0015035">
    <property type="term" value="F:protein-disulfide reductase activity"/>
    <property type="evidence" value="ECO:0007669"/>
    <property type="project" value="InterPro"/>
</dbReference>
<keyword evidence="3" id="KW-0813">Transport</keyword>
<feature type="active site" description="Nucleophile" evidence="8">
    <location>
        <position position="36"/>
    </location>
</feature>
<evidence type="ECO:0000256" key="4">
    <source>
        <dbReference type="ARBA" id="ARBA00022982"/>
    </source>
</evidence>
<dbReference type="STRING" id="1123291.SAMN04490355_10761"/>
<evidence type="ECO:0000313" key="11">
    <source>
        <dbReference type="EMBL" id="SFM32341.1"/>
    </source>
</evidence>
<dbReference type="Pfam" id="PF00085">
    <property type="entry name" value="Thioredoxin"/>
    <property type="match status" value="1"/>
</dbReference>
<evidence type="ECO:0000313" key="12">
    <source>
        <dbReference type="Proteomes" id="UP000199520"/>
    </source>
</evidence>
<name>A0A1I4PWZ6_9FIRM</name>
<evidence type="ECO:0000256" key="3">
    <source>
        <dbReference type="ARBA" id="ARBA00022448"/>
    </source>
</evidence>
<evidence type="ECO:0000256" key="5">
    <source>
        <dbReference type="ARBA" id="ARBA00023157"/>
    </source>
</evidence>
<dbReference type="PANTHER" id="PTHR45663">
    <property type="entry name" value="GEO12009P1"/>
    <property type="match status" value="1"/>
</dbReference>
<evidence type="ECO:0000256" key="1">
    <source>
        <dbReference type="ARBA" id="ARBA00008987"/>
    </source>
</evidence>
<dbReference type="OrthoDB" id="9790390at2"/>
<feature type="disulfide bond" description="Redox-active" evidence="9">
    <location>
        <begin position="33"/>
        <end position="36"/>
    </location>
</feature>
<sequence length="109" mass="12690">MMEEIIEITKENFKEEVLKSKLPVVLDFWGPRCIPCKRLMPIFEELAADYAGKVKFCKINTSENRSLTQQFNIMTIPTLHFYKAGTIKKTVRGSISREELEEHLKVILD</sequence>
<evidence type="ECO:0000259" key="10">
    <source>
        <dbReference type="PROSITE" id="PS51352"/>
    </source>
</evidence>
<dbReference type="EMBL" id="FOTS01000076">
    <property type="protein sequence ID" value="SFM32341.1"/>
    <property type="molecule type" value="Genomic_DNA"/>
</dbReference>
<dbReference type="InterPro" id="IPR036249">
    <property type="entry name" value="Thioredoxin-like_sf"/>
</dbReference>
<feature type="domain" description="Thioredoxin" evidence="10">
    <location>
        <begin position="1"/>
        <end position="109"/>
    </location>
</feature>
<keyword evidence="6 9" id="KW-0676">Redox-active center</keyword>
<proteinExistence type="inferred from homology"/>
<dbReference type="SUPFAM" id="SSF52833">
    <property type="entry name" value="Thioredoxin-like"/>
    <property type="match status" value="1"/>
</dbReference>
<evidence type="ECO:0000256" key="6">
    <source>
        <dbReference type="ARBA" id="ARBA00023284"/>
    </source>
</evidence>
<dbReference type="FunFam" id="3.40.30.10:FF:000001">
    <property type="entry name" value="Thioredoxin"/>
    <property type="match status" value="1"/>
</dbReference>
<evidence type="ECO:0000256" key="7">
    <source>
        <dbReference type="PIRNR" id="PIRNR000077"/>
    </source>
</evidence>
<keyword evidence="12" id="KW-1185">Reference proteome</keyword>
<accession>A0A1I4PWZ6</accession>
<dbReference type="GO" id="GO:0005737">
    <property type="term" value="C:cytoplasm"/>
    <property type="evidence" value="ECO:0007669"/>
    <property type="project" value="TreeGrafter"/>
</dbReference>
<keyword evidence="4" id="KW-0249">Electron transport</keyword>
<evidence type="ECO:0000256" key="8">
    <source>
        <dbReference type="PIRSR" id="PIRSR000077-1"/>
    </source>
</evidence>
<dbReference type="AlphaFoldDB" id="A0A1I4PWZ6"/>
<keyword evidence="5 9" id="KW-1015">Disulfide bond</keyword>
<dbReference type="InterPro" id="IPR013766">
    <property type="entry name" value="Thioredoxin_domain"/>
</dbReference>
<comment type="similarity">
    <text evidence="1 7">Belongs to the thioredoxin family.</text>
</comment>
<dbReference type="RefSeq" id="WP_090944034.1">
    <property type="nucleotide sequence ID" value="NZ_FOTS01000076.1"/>
</dbReference>
<dbReference type="PROSITE" id="PS51352">
    <property type="entry name" value="THIOREDOXIN_2"/>
    <property type="match status" value="1"/>
</dbReference>
<protein>
    <recommendedName>
        <fullName evidence="2 7">Thioredoxin</fullName>
    </recommendedName>
</protein>
<evidence type="ECO:0000256" key="2">
    <source>
        <dbReference type="ARBA" id="ARBA00020570"/>
    </source>
</evidence>
<feature type="site" description="Deprotonates C-terminal active site Cys" evidence="8">
    <location>
        <position position="27"/>
    </location>
</feature>
<feature type="active site" description="Nucleophile" evidence="8">
    <location>
        <position position="33"/>
    </location>
</feature>
<feature type="site" description="Contributes to redox potential value" evidence="8">
    <location>
        <position position="34"/>
    </location>
</feature>
<dbReference type="InterPro" id="IPR005746">
    <property type="entry name" value="Thioredoxin"/>
</dbReference>
<dbReference type="Gene3D" id="3.40.30.10">
    <property type="entry name" value="Glutaredoxin"/>
    <property type="match status" value="1"/>
</dbReference>
<dbReference type="Proteomes" id="UP000199520">
    <property type="component" value="Unassembled WGS sequence"/>
</dbReference>
<evidence type="ECO:0000256" key="9">
    <source>
        <dbReference type="PIRSR" id="PIRSR000077-4"/>
    </source>
</evidence>
<dbReference type="CDD" id="cd02947">
    <property type="entry name" value="TRX_family"/>
    <property type="match status" value="1"/>
</dbReference>
<dbReference type="PANTHER" id="PTHR45663:SF11">
    <property type="entry name" value="GEO12009P1"/>
    <property type="match status" value="1"/>
</dbReference>
<organism evidence="11 12">
    <name type="scientific">Pelosinus propionicus DSM 13327</name>
    <dbReference type="NCBI Taxonomy" id="1123291"/>
    <lineage>
        <taxon>Bacteria</taxon>
        <taxon>Bacillati</taxon>
        <taxon>Bacillota</taxon>
        <taxon>Negativicutes</taxon>
        <taxon>Selenomonadales</taxon>
        <taxon>Sporomusaceae</taxon>
        <taxon>Pelosinus</taxon>
    </lineage>
</organism>
<gene>
    <name evidence="11" type="ORF">SAMN04490355_10761</name>
</gene>
<reference evidence="12" key="1">
    <citation type="submission" date="2016-10" db="EMBL/GenBank/DDBJ databases">
        <authorList>
            <person name="Varghese N."/>
            <person name="Submissions S."/>
        </authorList>
    </citation>
    <scope>NUCLEOTIDE SEQUENCE [LARGE SCALE GENOMIC DNA]</scope>
    <source>
        <strain evidence="12">DSM 13327</strain>
    </source>
</reference>
<dbReference type="PIRSF" id="PIRSF000077">
    <property type="entry name" value="Thioredoxin"/>
    <property type="match status" value="1"/>
</dbReference>
<feature type="site" description="Contributes to redox potential value" evidence="8">
    <location>
        <position position="35"/>
    </location>
</feature>